<dbReference type="EMBL" id="FNFH01000001">
    <property type="protein sequence ID" value="SDJ53567.1"/>
    <property type="molecule type" value="Genomic_DNA"/>
</dbReference>
<feature type="domain" description="Glycosyltransferase subfamily 4-like N-terminal" evidence="2">
    <location>
        <begin position="16"/>
        <end position="168"/>
    </location>
</feature>
<feature type="domain" description="Glycosyl transferase family 1" evidence="1">
    <location>
        <begin position="192"/>
        <end position="341"/>
    </location>
</feature>
<dbReference type="GO" id="GO:1901135">
    <property type="term" value="P:carbohydrate derivative metabolic process"/>
    <property type="evidence" value="ECO:0007669"/>
    <property type="project" value="UniProtKB-ARBA"/>
</dbReference>
<keyword evidence="3" id="KW-0808">Transferase</keyword>
<dbReference type="Pfam" id="PF13439">
    <property type="entry name" value="Glyco_transf_4"/>
    <property type="match status" value="1"/>
</dbReference>
<dbReference type="Pfam" id="PF00534">
    <property type="entry name" value="Glycos_transf_1"/>
    <property type="match status" value="1"/>
</dbReference>
<proteinExistence type="predicted"/>
<dbReference type="AlphaFoldDB" id="A0A1G8UJ45"/>
<dbReference type="PANTHER" id="PTHR12526">
    <property type="entry name" value="GLYCOSYLTRANSFERASE"/>
    <property type="match status" value="1"/>
</dbReference>
<reference evidence="4" key="1">
    <citation type="submission" date="2016-10" db="EMBL/GenBank/DDBJ databases">
        <authorList>
            <person name="Varghese N."/>
            <person name="Submissions S."/>
        </authorList>
    </citation>
    <scope>NUCLEOTIDE SEQUENCE [LARGE SCALE GENOMIC DNA]</scope>
    <source>
        <strain evidence="4">CGMCC 1.10658</strain>
    </source>
</reference>
<evidence type="ECO:0000313" key="4">
    <source>
        <dbReference type="Proteomes" id="UP000199305"/>
    </source>
</evidence>
<gene>
    <name evidence="3" type="ORF">SAMN05216212_0144</name>
</gene>
<name>A0A1G8UJ45_9GAMM</name>
<evidence type="ECO:0000259" key="2">
    <source>
        <dbReference type="Pfam" id="PF13439"/>
    </source>
</evidence>
<dbReference type="Gene3D" id="3.40.50.2000">
    <property type="entry name" value="Glycogen Phosphorylase B"/>
    <property type="match status" value="2"/>
</dbReference>
<evidence type="ECO:0000313" key="3">
    <source>
        <dbReference type="EMBL" id="SDJ53567.1"/>
    </source>
</evidence>
<sequence length="371" mass="41359">MRVVQILPELDGGELARGTLDLVQELMRKGHECIVVSSGGELVPRLTMRGAQHHRFPLEQRSIWSLRRAGRLRRLLQGLEADVLHVSGAVPARLTWQAWRRMPVGKRPRLVTSAHNESESRGGFFNRALVYGERVTAISEKLARSLRKSFPKRLQRSPDVIWRGVNTREFDRSAAVSGQWQLRLLNEYPQLEGKYWLLIPAALAPVNGQRVFLQLLSALAREGADVFGLVVGDPPPGQEKFARNLEKLALDLGLEERVLFLGARRDMRELYASSRITYHLVEQPASHSARVSEALAMGCPVICYADDGAAETVKRCFPQGLVERGDLAGLVRTSLDILENPAVLDYAGLSVDETSTQLIQLYEDLCQTPAG</sequence>
<evidence type="ECO:0000259" key="1">
    <source>
        <dbReference type="Pfam" id="PF00534"/>
    </source>
</evidence>
<dbReference type="STRING" id="658219.SAMN05216212_0144"/>
<protein>
    <submittedName>
        <fullName evidence="3">Glycosyltransferase involved in cell wall bisynthesis</fullName>
    </submittedName>
</protein>
<dbReference type="SUPFAM" id="SSF53756">
    <property type="entry name" value="UDP-Glycosyltransferase/glycogen phosphorylase"/>
    <property type="match status" value="1"/>
</dbReference>
<dbReference type="GO" id="GO:0016757">
    <property type="term" value="F:glycosyltransferase activity"/>
    <property type="evidence" value="ECO:0007669"/>
    <property type="project" value="InterPro"/>
</dbReference>
<keyword evidence="4" id="KW-1185">Reference proteome</keyword>
<dbReference type="InterPro" id="IPR028098">
    <property type="entry name" value="Glyco_trans_4-like_N"/>
</dbReference>
<dbReference type="OrthoDB" id="8523124at2"/>
<organism evidence="3 4">
    <name type="scientific">Microbulbifer yueqingensis</name>
    <dbReference type="NCBI Taxonomy" id="658219"/>
    <lineage>
        <taxon>Bacteria</taxon>
        <taxon>Pseudomonadati</taxon>
        <taxon>Pseudomonadota</taxon>
        <taxon>Gammaproteobacteria</taxon>
        <taxon>Cellvibrionales</taxon>
        <taxon>Microbulbiferaceae</taxon>
        <taxon>Microbulbifer</taxon>
    </lineage>
</organism>
<dbReference type="Proteomes" id="UP000199305">
    <property type="component" value="Unassembled WGS sequence"/>
</dbReference>
<accession>A0A1G8UJ45</accession>
<dbReference type="InterPro" id="IPR001296">
    <property type="entry name" value="Glyco_trans_1"/>
</dbReference>